<dbReference type="EMBL" id="DQ063224">
    <property type="protein sequence ID" value="AAZ13610.1"/>
    <property type="molecule type" value="Genomic_DNA"/>
</dbReference>
<evidence type="ECO:0000256" key="1">
    <source>
        <dbReference type="SAM" id="Phobius"/>
    </source>
</evidence>
<protein>
    <submittedName>
        <fullName evidence="2">Uncharacterized protein</fullName>
    </submittedName>
</protein>
<keyword evidence="2" id="KW-0614">Plasmid</keyword>
<keyword evidence="1" id="KW-1133">Transmembrane helix</keyword>
<reference evidence="2" key="1">
    <citation type="journal article" date="2006" name="Plasmid">
        <title>Characterization of putative rolling-circle plasmids from the Gram-negative bacterium Xylella fastidiosa and their use as shuttle vectors.</title>
        <authorList>
            <person name="Guilhabert M.R."/>
            <person name="Stewart V.J."/>
            <person name="Kirkpatrick B.C."/>
        </authorList>
    </citation>
    <scope>NUCLEOTIDE SEQUENCE</scope>
    <source>
        <strain evidence="2">UCLA</strain>
        <plasmid evidence="2">pUCLAa</plasmid>
    </source>
</reference>
<keyword evidence="1" id="KW-0812">Transmembrane</keyword>
<geneLocation type="plasmid" evidence="2">
    <name>pUCLAa</name>
</geneLocation>
<organism evidence="2">
    <name type="scientific">Xylella fastidiosa</name>
    <dbReference type="NCBI Taxonomy" id="2371"/>
    <lineage>
        <taxon>Bacteria</taxon>
        <taxon>Pseudomonadati</taxon>
        <taxon>Pseudomonadota</taxon>
        <taxon>Gammaproteobacteria</taxon>
        <taxon>Lysobacterales</taxon>
        <taxon>Lysobacteraceae</taxon>
        <taxon>Xylella</taxon>
    </lineage>
</organism>
<name>Q4FGL3_XYLFS</name>
<feature type="transmembrane region" description="Helical" evidence="1">
    <location>
        <begin position="20"/>
        <end position="41"/>
    </location>
</feature>
<accession>Q4FGL3</accession>
<evidence type="ECO:0000313" key="2">
    <source>
        <dbReference type="EMBL" id="AAZ13610.1"/>
    </source>
</evidence>
<sequence>MVMGGSSPIAVWCAPGASQTLVGSVTVIASVVLVGCSPVAIPSRSRVIGFMEWVPYEVQMAFCANLRTRGYSVIC</sequence>
<dbReference type="AlphaFoldDB" id="Q4FGL3"/>
<proteinExistence type="predicted"/>
<keyword evidence="1" id="KW-0472">Membrane</keyword>